<feature type="coiled-coil region" evidence="1">
    <location>
        <begin position="32"/>
        <end position="94"/>
    </location>
</feature>
<proteinExistence type="predicted"/>
<keyword evidence="1" id="KW-0175">Coiled coil</keyword>
<dbReference type="EMBL" id="PNHF01000001">
    <property type="protein sequence ID" value="PMC63443.1"/>
    <property type="molecule type" value="Genomic_DNA"/>
</dbReference>
<reference evidence="3 4" key="1">
    <citation type="submission" date="2017-09" db="EMBL/GenBank/DDBJ databases">
        <title>Bacterial strain isolated from the female urinary microbiota.</title>
        <authorList>
            <person name="Thomas-White K."/>
            <person name="Kumar N."/>
            <person name="Forster S."/>
            <person name="Putonti C."/>
            <person name="Lawley T."/>
            <person name="Wolfe A.J."/>
        </authorList>
    </citation>
    <scope>NUCLEOTIDE SEQUENCE [LARGE SCALE GENOMIC DNA]</scope>
    <source>
        <strain evidence="3 4">UMB0908</strain>
    </source>
</reference>
<keyword evidence="2" id="KW-0812">Transmembrane</keyword>
<sequence>MTWDPGILITAGASVLVAIIAGAFGALTGVANRRREDERREAEREDKQIESTLNAIENHRQWADSNFQKMQAEIEGLRSQVRDAEGKAERLEGANSALARYIHVILDWVESVVPDYRPPQPPDEIREYIRP</sequence>
<evidence type="ECO:0000256" key="2">
    <source>
        <dbReference type="SAM" id="Phobius"/>
    </source>
</evidence>
<name>A0A2N6T2B3_9CORY</name>
<evidence type="ECO:0000313" key="4">
    <source>
        <dbReference type="Proteomes" id="UP000235363"/>
    </source>
</evidence>
<evidence type="ECO:0000256" key="1">
    <source>
        <dbReference type="SAM" id="Coils"/>
    </source>
</evidence>
<dbReference type="Proteomes" id="UP000235363">
    <property type="component" value="Unassembled WGS sequence"/>
</dbReference>
<organism evidence="3 4">
    <name type="scientific">Corynebacterium xerosis</name>
    <dbReference type="NCBI Taxonomy" id="1725"/>
    <lineage>
        <taxon>Bacteria</taxon>
        <taxon>Bacillati</taxon>
        <taxon>Actinomycetota</taxon>
        <taxon>Actinomycetes</taxon>
        <taxon>Mycobacteriales</taxon>
        <taxon>Corynebacteriaceae</taxon>
        <taxon>Corynebacterium</taxon>
    </lineage>
</organism>
<dbReference type="Gene3D" id="1.20.1170.10">
    <property type="match status" value="1"/>
</dbReference>
<keyword evidence="2" id="KW-0472">Membrane</keyword>
<comment type="caution">
    <text evidence="3">The sequence shown here is derived from an EMBL/GenBank/DDBJ whole genome shotgun (WGS) entry which is preliminary data.</text>
</comment>
<feature type="transmembrane region" description="Helical" evidence="2">
    <location>
        <begin position="6"/>
        <end position="30"/>
    </location>
</feature>
<protein>
    <submittedName>
        <fullName evidence="3">Uncharacterized protein</fullName>
    </submittedName>
</protein>
<keyword evidence="2" id="KW-1133">Transmembrane helix</keyword>
<dbReference type="AlphaFoldDB" id="A0A2N6T2B3"/>
<evidence type="ECO:0000313" key="3">
    <source>
        <dbReference type="EMBL" id="PMC63443.1"/>
    </source>
</evidence>
<dbReference type="RefSeq" id="WP_102211801.1">
    <property type="nucleotide sequence ID" value="NZ_PNHF01000001.1"/>
</dbReference>
<accession>A0A2N6T2B3</accession>
<gene>
    <name evidence="3" type="ORF">CJ204_01070</name>
</gene>